<dbReference type="EMBL" id="MVGT01004388">
    <property type="protein sequence ID" value="OUZ99861.1"/>
    <property type="molecule type" value="Genomic_DNA"/>
</dbReference>
<evidence type="ECO:0000313" key="1">
    <source>
        <dbReference type="EMBL" id="OUZ99861.1"/>
    </source>
</evidence>
<organism evidence="1 2">
    <name type="scientific">Macleaya cordata</name>
    <name type="common">Five-seeded plume-poppy</name>
    <name type="synonym">Bocconia cordata</name>
    <dbReference type="NCBI Taxonomy" id="56857"/>
    <lineage>
        <taxon>Eukaryota</taxon>
        <taxon>Viridiplantae</taxon>
        <taxon>Streptophyta</taxon>
        <taxon>Embryophyta</taxon>
        <taxon>Tracheophyta</taxon>
        <taxon>Spermatophyta</taxon>
        <taxon>Magnoliopsida</taxon>
        <taxon>Ranunculales</taxon>
        <taxon>Papaveraceae</taxon>
        <taxon>Papaveroideae</taxon>
        <taxon>Macleaya</taxon>
    </lineage>
</organism>
<dbReference type="InParanoid" id="A0A200PNS3"/>
<protein>
    <submittedName>
        <fullName evidence="1">Uncharacterized protein</fullName>
    </submittedName>
</protein>
<gene>
    <name evidence="1" type="ORF">BVC80_9067g47</name>
</gene>
<dbReference type="Proteomes" id="UP000195402">
    <property type="component" value="Unassembled WGS sequence"/>
</dbReference>
<dbReference type="AlphaFoldDB" id="A0A200PNS3"/>
<proteinExistence type="predicted"/>
<comment type="caution">
    <text evidence="1">The sequence shown here is derived from an EMBL/GenBank/DDBJ whole genome shotgun (WGS) entry which is preliminary data.</text>
</comment>
<name>A0A200PNS3_MACCD</name>
<reference evidence="1 2" key="1">
    <citation type="journal article" date="2017" name="Mol. Plant">
        <title>The Genome of Medicinal Plant Macleaya cordata Provides New Insights into Benzylisoquinoline Alkaloids Metabolism.</title>
        <authorList>
            <person name="Liu X."/>
            <person name="Liu Y."/>
            <person name="Huang P."/>
            <person name="Ma Y."/>
            <person name="Qing Z."/>
            <person name="Tang Q."/>
            <person name="Cao H."/>
            <person name="Cheng P."/>
            <person name="Zheng Y."/>
            <person name="Yuan Z."/>
            <person name="Zhou Y."/>
            <person name="Liu J."/>
            <person name="Tang Z."/>
            <person name="Zhuo Y."/>
            <person name="Zhang Y."/>
            <person name="Yu L."/>
            <person name="Huang J."/>
            <person name="Yang P."/>
            <person name="Peng Q."/>
            <person name="Zhang J."/>
            <person name="Jiang W."/>
            <person name="Zhang Z."/>
            <person name="Lin K."/>
            <person name="Ro D.K."/>
            <person name="Chen X."/>
            <person name="Xiong X."/>
            <person name="Shang Y."/>
            <person name="Huang S."/>
            <person name="Zeng J."/>
        </authorList>
    </citation>
    <scope>NUCLEOTIDE SEQUENCE [LARGE SCALE GENOMIC DNA]</scope>
    <source>
        <strain evidence="2">cv. BLH2017</strain>
        <tissue evidence="1">Root</tissue>
    </source>
</reference>
<keyword evidence="2" id="KW-1185">Reference proteome</keyword>
<sequence>MASSLHLQVLTNEFMYSLESLAGQNGLVFYKSKSKANIDAILSFELLLLQMTLTTCNVPATNAGTRWGYYHECGTFSFSSIIFCSFCSSSGCSI</sequence>
<evidence type="ECO:0000313" key="2">
    <source>
        <dbReference type="Proteomes" id="UP000195402"/>
    </source>
</evidence>
<accession>A0A200PNS3</accession>